<reference evidence="1" key="2">
    <citation type="submission" date="2025-09" db="UniProtKB">
        <authorList>
            <consortium name="EnsemblPlants"/>
        </authorList>
    </citation>
    <scope>IDENTIFICATION</scope>
</reference>
<dbReference type="EnsemblPlants" id="AVESA.00010b.r2.3AG0410670.2">
    <property type="protein sequence ID" value="AVESA.00010b.r2.3AG0410670.2.CDS"/>
    <property type="gene ID" value="AVESA.00010b.r2.3AG0410670"/>
</dbReference>
<accession>A0ACD5VBS9</accession>
<dbReference type="Proteomes" id="UP001732700">
    <property type="component" value="Chromosome 3A"/>
</dbReference>
<evidence type="ECO:0000313" key="1">
    <source>
        <dbReference type="EnsemblPlants" id="AVESA.00010b.r2.3AG0410670.2.CDS"/>
    </source>
</evidence>
<evidence type="ECO:0000313" key="2">
    <source>
        <dbReference type="Proteomes" id="UP001732700"/>
    </source>
</evidence>
<keyword evidence="2" id="KW-1185">Reference proteome</keyword>
<reference evidence="1" key="1">
    <citation type="submission" date="2021-05" db="EMBL/GenBank/DDBJ databases">
        <authorList>
            <person name="Scholz U."/>
            <person name="Mascher M."/>
            <person name="Fiebig A."/>
        </authorList>
    </citation>
    <scope>NUCLEOTIDE SEQUENCE [LARGE SCALE GENOMIC DNA]</scope>
</reference>
<sequence length="522" mass="59338">MGHQKMKGAPSTACALVRPLDKASGYVRSCEVKALAPIWSPFLKVQDEAKQSSELTTSIDDGKLELDTSKSAKKIEIDYGEIEWKIHGFPASLQGVGERYIRPKLVTIGPYHTTTDMINEEPNVSKMKDAATCSFVTGSIETKEEEILIRKSIDTMFMKVSRYWHTGDATTSGDPIKGRVDVRSLYEEHRIATQSDDKRVFDRDFLFKMFRDGCFLLQFIRMCTIADPGLPEWLENWFDVNKSLICSDIMLLENQLPWVVLATLKDSRPDLQVPLQEFVSKLGRSLQVRSDDQQYVPAVGYKPAHLLGYLWHYKTGGSIREPPSVGILPMSKTVSVIELADIGIYLTSSKTTQFKDMAFTRTPLTGPGTISLATLLLDQVTSCWLVNMAAFEVCIAKRTKNRVVSSYLALLAMLMDGEDDVHELRATRIVQGDLTNKEILDFCKTLSKHIRPGHLYFEIMEEVQSYRVNRFIWTFFHSLLYNCSSKRSFKYNYTKTIMTTMSLFAIVVAFYKLISIFDNRLT</sequence>
<organism evidence="1 2">
    <name type="scientific">Avena sativa</name>
    <name type="common">Oat</name>
    <dbReference type="NCBI Taxonomy" id="4498"/>
    <lineage>
        <taxon>Eukaryota</taxon>
        <taxon>Viridiplantae</taxon>
        <taxon>Streptophyta</taxon>
        <taxon>Embryophyta</taxon>
        <taxon>Tracheophyta</taxon>
        <taxon>Spermatophyta</taxon>
        <taxon>Magnoliopsida</taxon>
        <taxon>Liliopsida</taxon>
        <taxon>Poales</taxon>
        <taxon>Poaceae</taxon>
        <taxon>BOP clade</taxon>
        <taxon>Pooideae</taxon>
        <taxon>Poodae</taxon>
        <taxon>Poeae</taxon>
        <taxon>Poeae Chloroplast Group 1 (Aveneae type)</taxon>
        <taxon>Aveninae</taxon>
        <taxon>Avena</taxon>
    </lineage>
</organism>
<proteinExistence type="predicted"/>
<name>A0ACD5VBS9_AVESA</name>
<protein>
    <submittedName>
        <fullName evidence="1">Uncharacterized protein</fullName>
    </submittedName>
</protein>